<gene>
    <name evidence="12" type="ORF">QYM36_007142</name>
</gene>
<keyword evidence="6" id="KW-0256">Endoplasmic reticulum</keyword>
<dbReference type="InterPro" id="IPR005225">
    <property type="entry name" value="Small_GTP-bd"/>
</dbReference>
<comment type="caution">
    <text evidence="12">The sequence shown here is derived from an EMBL/GenBank/DDBJ whole genome shotgun (WGS) entry which is preliminary data.</text>
</comment>
<keyword evidence="9 11" id="KW-0472">Membrane</keyword>
<dbReference type="EMBL" id="JAVRJZ010000011">
    <property type="protein sequence ID" value="KAK2716895.1"/>
    <property type="molecule type" value="Genomic_DNA"/>
</dbReference>
<dbReference type="GO" id="GO:0005789">
    <property type="term" value="C:endoplasmic reticulum membrane"/>
    <property type="evidence" value="ECO:0007669"/>
    <property type="project" value="UniProtKB-SubCell"/>
</dbReference>
<sequence length="245" mass="27548">MSLGNEYELDWLSIIIAVAVILFSIGLIWFLKRKPKGKSILLVGLPGSGKTLIFGQLIHKKPVLTVTSVKENVGSLALDEKERLTVVDIPGHIRFRQEFFDAHKRAAKAIVFVVDSTTYTRSLKDITEYIYDILTDDQIARTSPRILVFCNKCDKGPRVKEAVKNAIEKEMDFLQVSKQNMMNSSGPANNNTFLGKIGNKFSFSDLAKIEVDFAEGFATDENISIHDQSEVRCDLDVLHQWILKA</sequence>
<name>A0AA88I2C6_ARTSF</name>
<keyword evidence="10" id="KW-0675">Receptor</keyword>
<evidence type="ECO:0000313" key="13">
    <source>
        <dbReference type="Proteomes" id="UP001187531"/>
    </source>
</evidence>
<evidence type="ECO:0000256" key="10">
    <source>
        <dbReference type="ARBA" id="ARBA00023170"/>
    </source>
</evidence>
<keyword evidence="8" id="KW-0342">GTP-binding</keyword>
<dbReference type="GO" id="GO:0005525">
    <property type="term" value="F:GTP binding"/>
    <property type="evidence" value="ECO:0007669"/>
    <property type="project" value="UniProtKB-KW"/>
</dbReference>
<dbReference type="Pfam" id="PF09439">
    <property type="entry name" value="SRPRB"/>
    <property type="match status" value="1"/>
</dbReference>
<feature type="transmembrane region" description="Helical" evidence="11">
    <location>
        <begin position="12"/>
        <end position="31"/>
    </location>
</feature>
<evidence type="ECO:0000256" key="9">
    <source>
        <dbReference type="ARBA" id="ARBA00023136"/>
    </source>
</evidence>
<accession>A0AA88I2C6</accession>
<evidence type="ECO:0000313" key="12">
    <source>
        <dbReference type="EMBL" id="KAK2716896.1"/>
    </source>
</evidence>
<comment type="similarity">
    <text evidence="2">Belongs to the SRP receptor beta subunit family.</text>
</comment>
<evidence type="ECO:0000256" key="4">
    <source>
        <dbReference type="ARBA" id="ARBA00022692"/>
    </source>
</evidence>
<evidence type="ECO:0000256" key="6">
    <source>
        <dbReference type="ARBA" id="ARBA00022824"/>
    </source>
</evidence>
<organism evidence="12 13">
    <name type="scientific">Artemia franciscana</name>
    <name type="common">Brine shrimp</name>
    <name type="synonym">Artemia sanfranciscana</name>
    <dbReference type="NCBI Taxonomy" id="6661"/>
    <lineage>
        <taxon>Eukaryota</taxon>
        <taxon>Metazoa</taxon>
        <taxon>Ecdysozoa</taxon>
        <taxon>Arthropoda</taxon>
        <taxon>Crustacea</taxon>
        <taxon>Branchiopoda</taxon>
        <taxon>Anostraca</taxon>
        <taxon>Artemiidae</taxon>
        <taxon>Artemia</taxon>
    </lineage>
</organism>
<evidence type="ECO:0000256" key="3">
    <source>
        <dbReference type="ARBA" id="ARBA00020256"/>
    </source>
</evidence>
<comment type="subcellular location">
    <subcellularLocation>
        <location evidence="1">Endoplasmic reticulum membrane</location>
        <topology evidence="1">Single-pass membrane protein</topology>
    </subcellularLocation>
</comment>
<evidence type="ECO:0000256" key="5">
    <source>
        <dbReference type="ARBA" id="ARBA00022741"/>
    </source>
</evidence>
<dbReference type="AlphaFoldDB" id="A0AA88I2C6"/>
<evidence type="ECO:0000256" key="2">
    <source>
        <dbReference type="ARBA" id="ARBA00005619"/>
    </source>
</evidence>
<keyword evidence="13" id="KW-1185">Reference proteome</keyword>
<proteinExistence type="inferred from homology"/>
<dbReference type="EMBL" id="JAVRJZ010000011">
    <property type="protein sequence ID" value="KAK2716896.1"/>
    <property type="molecule type" value="Genomic_DNA"/>
</dbReference>
<keyword evidence="4 11" id="KW-0812">Transmembrane</keyword>
<dbReference type="EMBL" id="JAVRJZ010000011">
    <property type="protein sequence ID" value="KAK2716897.1"/>
    <property type="molecule type" value="Genomic_DNA"/>
</dbReference>
<dbReference type="InterPro" id="IPR019009">
    <property type="entry name" value="SRP_receptor_beta_su"/>
</dbReference>
<dbReference type="PANTHER" id="PTHR11711">
    <property type="entry name" value="ADP RIBOSYLATION FACTOR-RELATED"/>
    <property type="match status" value="1"/>
</dbReference>
<evidence type="ECO:0000256" key="7">
    <source>
        <dbReference type="ARBA" id="ARBA00022989"/>
    </source>
</evidence>
<evidence type="ECO:0000256" key="8">
    <source>
        <dbReference type="ARBA" id="ARBA00023134"/>
    </source>
</evidence>
<dbReference type="Gene3D" id="3.40.50.300">
    <property type="entry name" value="P-loop containing nucleotide triphosphate hydrolases"/>
    <property type="match status" value="1"/>
</dbReference>
<dbReference type="Proteomes" id="UP001187531">
    <property type="component" value="Unassembled WGS sequence"/>
</dbReference>
<dbReference type="CDD" id="cd04105">
    <property type="entry name" value="SR_beta"/>
    <property type="match status" value="1"/>
</dbReference>
<dbReference type="NCBIfam" id="TIGR00231">
    <property type="entry name" value="small_GTP"/>
    <property type="match status" value="1"/>
</dbReference>
<evidence type="ECO:0000256" key="1">
    <source>
        <dbReference type="ARBA" id="ARBA00004389"/>
    </source>
</evidence>
<dbReference type="InterPro" id="IPR027417">
    <property type="entry name" value="P-loop_NTPase"/>
</dbReference>
<reference evidence="12" key="1">
    <citation type="submission" date="2023-07" db="EMBL/GenBank/DDBJ databases">
        <title>Chromosome-level genome assembly of Artemia franciscana.</title>
        <authorList>
            <person name="Jo E."/>
        </authorList>
    </citation>
    <scope>NUCLEOTIDE SEQUENCE</scope>
    <source>
        <tissue evidence="12">Whole body</tissue>
    </source>
</reference>
<dbReference type="InterPro" id="IPR024156">
    <property type="entry name" value="Small_GTPase_ARF"/>
</dbReference>
<dbReference type="SUPFAM" id="SSF52540">
    <property type="entry name" value="P-loop containing nucleoside triphosphate hydrolases"/>
    <property type="match status" value="1"/>
</dbReference>
<keyword evidence="7 11" id="KW-1133">Transmembrane helix</keyword>
<protein>
    <recommendedName>
        <fullName evidence="3">Signal recognition particle receptor subunit beta</fullName>
    </recommendedName>
</protein>
<keyword evidence="5" id="KW-0547">Nucleotide-binding</keyword>
<evidence type="ECO:0000256" key="11">
    <source>
        <dbReference type="SAM" id="Phobius"/>
    </source>
</evidence>